<dbReference type="SUPFAM" id="SSF102829">
    <property type="entry name" value="Cell division protein ZapA-like"/>
    <property type="match status" value="1"/>
</dbReference>
<dbReference type="InterPro" id="IPR036192">
    <property type="entry name" value="Cell_div_ZapA-like_sf"/>
</dbReference>
<dbReference type="OrthoDB" id="1495773at2"/>
<accession>A0A425XWR8</accession>
<comment type="caution">
    <text evidence="1">The sequence shown here is derived from an EMBL/GenBank/DDBJ whole genome shotgun (WGS) entry which is preliminary data.</text>
</comment>
<organism evidence="1 2">
    <name type="scientific">Ancylomarina euxinus</name>
    <dbReference type="NCBI Taxonomy" id="2283627"/>
    <lineage>
        <taxon>Bacteria</taxon>
        <taxon>Pseudomonadati</taxon>
        <taxon>Bacteroidota</taxon>
        <taxon>Bacteroidia</taxon>
        <taxon>Marinilabiliales</taxon>
        <taxon>Marinifilaceae</taxon>
        <taxon>Ancylomarina</taxon>
    </lineage>
</organism>
<dbReference type="RefSeq" id="WP_125032046.1">
    <property type="nucleotide sequence ID" value="NZ_JAPXVP010000023.1"/>
</dbReference>
<dbReference type="Proteomes" id="UP000285794">
    <property type="component" value="Unassembled WGS sequence"/>
</dbReference>
<gene>
    <name evidence="1" type="ORF">DWB61_16700</name>
</gene>
<dbReference type="AlphaFoldDB" id="A0A425XWR8"/>
<name>A0A425XWR8_9BACT</name>
<evidence type="ECO:0000313" key="1">
    <source>
        <dbReference type="EMBL" id="RRG19093.1"/>
    </source>
</evidence>
<keyword evidence="2" id="KW-1185">Reference proteome</keyword>
<proteinExistence type="predicted"/>
<dbReference type="Pfam" id="PF05164">
    <property type="entry name" value="ZapA"/>
    <property type="match status" value="1"/>
</dbReference>
<reference evidence="1 2" key="1">
    <citation type="submission" date="2018-07" db="EMBL/GenBank/DDBJ databases">
        <title>Draft genome sequence of Ancylomarina sp. M1P.</title>
        <authorList>
            <person name="Yadav S."/>
            <person name="Villanueva L."/>
            <person name="Damste J.S.S."/>
        </authorList>
    </citation>
    <scope>NUCLEOTIDE SEQUENCE [LARGE SCALE GENOMIC DNA]</scope>
    <source>
        <strain evidence="1 2">M1P</strain>
    </source>
</reference>
<keyword evidence="1" id="KW-0132">Cell division</keyword>
<evidence type="ECO:0000313" key="2">
    <source>
        <dbReference type="Proteomes" id="UP000285794"/>
    </source>
</evidence>
<dbReference type="EMBL" id="QQWG01000026">
    <property type="protein sequence ID" value="RRG19093.1"/>
    <property type="molecule type" value="Genomic_DNA"/>
</dbReference>
<dbReference type="GO" id="GO:0051301">
    <property type="term" value="P:cell division"/>
    <property type="evidence" value="ECO:0007669"/>
    <property type="project" value="UniProtKB-KW"/>
</dbReference>
<keyword evidence="1" id="KW-0131">Cell cycle</keyword>
<protein>
    <submittedName>
        <fullName evidence="1">Cell division protein ZapA</fullName>
    </submittedName>
</protein>
<dbReference type="InterPro" id="IPR007838">
    <property type="entry name" value="Cell_div_ZapA-like"/>
</dbReference>
<sequence length="97" mass="11375">MSDEFLIKVNVAGRLYPLNIKRNREEIIRKAAKTINEKVLQYQQKYKDKDIQDFLAMASLQFVVKVLESEAKTDVSPVLKELETLEQELSEFIKEEQ</sequence>